<organism evidence="2 3">
    <name type="scientific">Vagococcus carniphilus</name>
    <dbReference type="NCBI Taxonomy" id="218144"/>
    <lineage>
        <taxon>Bacteria</taxon>
        <taxon>Bacillati</taxon>
        <taxon>Bacillota</taxon>
        <taxon>Bacilli</taxon>
        <taxon>Lactobacillales</taxon>
        <taxon>Enterococcaceae</taxon>
        <taxon>Vagococcus</taxon>
    </lineage>
</organism>
<evidence type="ECO:0000313" key="2">
    <source>
        <dbReference type="EMBL" id="MDT2833546.1"/>
    </source>
</evidence>
<keyword evidence="2" id="KW-0808">Transferase</keyword>
<dbReference type="PANTHER" id="PTHR22916">
    <property type="entry name" value="GLYCOSYLTRANSFERASE"/>
    <property type="match status" value="1"/>
</dbReference>
<dbReference type="EMBL" id="JARQBZ010000008">
    <property type="protein sequence ID" value="MDT2833546.1"/>
    <property type="molecule type" value="Genomic_DNA"/>
</dbReference>
<proteinExistence type="predicted"/>
<dbReference type="RefSeq" id="WP_311985109.1">
    <property type="nucleotide sequence ID" value="NZ_JARQBZ010000008.1"/>
</dbReference>
<gene>
    <name evidence="2" type="ORF">P7H70_05715</name>
</gene>
<dbReference type="InterPro" id="IPR001173">
    <property type="entry name" value="Glyco_trans_2-like"/>
</dbReference>
<sequence length="311" mass="36332">MTDVLVNVLMITYNHEKYIEKAIRSILKQKTSFKFNIIIGEDCSTDETRKIILNIQKEFPEKIKLLLHDKNIGSKKNLQSVEKLCNAPYIAILEGDDYWINPNKLQNQIDFLVNNPVYSGCVHGINIIDDSETILMGTYHERLYYKGLKYTEDDLVKGILPGQSGTMVYRNILKTLDDSKINDYFSTNSNGDWRRTVLLLSVGPIYCFQEKMSNYRYVVTSGDSWNSSIYGKNLSNQFFDSFVELEYLSKELIDNKIDFYIAKQNIGHGALKFMLKAPSKDNFIKFNYIYRKIDRKGIFWINLFKRVFQKK</sequence>
<evidence type="ECO:0000259" key="1">
    <source>
        <dbReference type="Pfam" id="PF00535"/>
    </source>
</evidence>
<dbReference type="EC" id="2.4.-.-" evidence="2"/>
<dbReference type="PANTHER" id="PTHR22916:SF3">
    <property type="entry name" value="UDP-GLCNAC:BETAGAL BETA-1,3-N-ACETYLGLUCOSAMINYLTRANSFERASE-LIKE PROTEIN 1"/>
    <property type="match status" value="1"/>
</dbReference>
<dbReference type="InterPro" id="IPR029044">
    <property type="entry name" value="Nucleotide-diphossugar_trans"/>
</dbReference>
<dbReference type="Proteomes" id="UP001268577">
    <property type="component" value="Unassembled WGS sequence"/>
</dbReference>
<dbReference type="GO" id="GO:0016758">
    <property type="term" value="F:hexosyltransferase activity"/>
    <property type="evidence" value="ECO:0007669"/>
    <property type="project" value="UniProtKB-ARBA"/>
</dbReference>
<reference evidence="2" key="1">
    <citation type="submission" date="2023-03" db="EMBL/GenBank/DDBJ databases">
        <authorList>
            <person name="Shen W."/>
            <person name="Cai J."/>
        </authorList>
    </citation>
    <scope>NUCLEOTIDE SEQUENCE</scope>
    <source>
        <strain evidence="2">P96-3</strain>
    </source>
</reference>
<protein>
    <submittedName>
        <fullName evidence="2">Glycosyltransferase</fullName>
        <ecNumber evidence="2">2.4.-.-</ecNumber>
    </submittedName>
</protein>
<comment type="caution">
    <text evidence="2">The sequence shown here is derived from an EMBL/GenBank/DDBJ whole genome shotgun (WGS) entry which is preliminary data.</text>
</comment>
<name>A0AAW8U1Y1_9ENTE</name>
<evidence type="ECO:0000313" key="3">
    <source>
        <dbReference type="Proteomes" id="UP001268577"/>
    </source>
</evidence>
<dbReference type="SUPFAM" id="SSF53448">
    <property type="entry name" value="Nucleotide-diphospho-sugar transferases"/>
    <property type="match status" value="1"/>
</dbReference>
<accession>A0AAW8U1Y1</accession>
<keyword evidence="2" id="KW-0328">Glycosyltransferase</keyword>
<feature type="domain" description="Glycosyltransferase 2-like" evidence="1">
    <location>
        <begin position="8"/>
        <end position="166"/>
    </location>
</feature>
<dbReference type="Gene3D" id="3.90.550.10">
    <property type="entry name" value="Spore Coat Polysaccharide Biosynthesis Protein SpsA, Chain A"/>
    <property type="match status" value="1"/>
</dbReference>
<dbReference type="Pfam" id="PF00535">
    <property type="entry name" value="Glycos_transf_2"/>
    <property type="match status" value="1"/>
</dbReference>
<dbReference type="AlphaFoldDB" id="A0AAW8U1Y1"/>